<dbReference type="FunFam" id="1.10.285.10:FF:000001">
    <property type="entry name" value="Glutamate dehydrogenase"/>
    <property type="match status" value="1"/>
</dbReference>
<dbReference type="InterPro" id="IPR006097">
    <property type="entry name" value="Glu/Leu/Phe/Val/Trp_DH_dimer"/>
</dbReference>
<dbReference type="Gene3D" id="1.10.285.10">
    <property type="entry name" value="Glutamate Dehydrogenase, chain A, domain 3"/>
    <property type="match status" value="2"/>
</dbReference>
<dbReference type="NCBIfam" id="NF006929">
    <property type="entry name" value="PRK09414.1"/>
    <property type="match status" value="1"/>
</dbReference>
<dbReference type="PANTHER" id="PTHR43571:SF1">
    <property type="entry name" value="NADP-SPECIFIC GLUTAMATE DEHYDROGENASE 1-RELATED"/>
    <property type="match status" value="1"/>
</dbReference>
<keyword evidence="11" id="KW-1185">Reference proteome</keyword>
<keyword evidence="6" id="KW-0520">NAD</keyword>
<evidence type="ECO:0000256" key="7">
    <source>
        <dbReference type="PIRSR" id="PIRSR000185-3"/>
    </source>
</evidence>
<comment type="similarity">
    <text evidence="1 4 8">Belongs to the Glu/Leu/Phe/Val dehydrogenases family.</text>
</comment>
<dbReference type="InterPro" id="IPR033922">
    <property type="entry name" value="NAD_bind_Glu_DH"/>
</dbReference>
<organism evidence="10 11">
    <name type="scientific">Mariniblastus fucicola</name>
    <dbReference type="NCBI Taxonomy" id="980251"/>
    <lineage>
        <taxon>Bacteria</taxon>
        <taxon>Pseudomonadati</taxon>
        <taxon>Planctomycetota</taxon>
        <taxon>Planctomycetia</taxon>
        <taxon>Pirellulales</taxon>
        <taxon>Pirellulaceae</taxon>
        <taxon>Mariniblastus</taxon>
    </lineage>
</organism>
<sequence>MAGLEKRNPGQPEFHQAVKEFVSTVMPFVLDHPDYLQHQILERMSEPDRIITFRVTWRDDHGNIRVNRAWRVQFNNSIGPYKGGLRFHPTVTLSVLKFLGFEQTLKNSLTGLPMGGAKGGANFNPKGKSDNEVMSFCQSMMIELFRHIGPDKDVPAGDIGVGAREISYLYGQYKRLQNQFHGVLTGKGLSFGGSLIRTEATGYGCVYFCQEMLNHRDDSLDGKDVVISGSGNVATYAAEKATELGAKVLTLSDSSGFIHDPDGITPEKLEFVKQLKEVRRGRISEYADEFSSASFHEGKKPWSVDCDVAIPCATQNEISLDDAKNLTDNNVQVVCEGANMPTEFDAMHHLMKAGVMFGPAKAANAGGVAVSGLEQSQNALRMSWSRAEVDEKLLGIMKDIHEKCVKHGSTGELPKDNIDYVTGANVAGFIKVADTMVAYGAV</sequence>
<protein>
    <recommendedName>
        <fullName evidence="4">Glutamate dehydrogenase</fullName>
    </recommendedName>
</protein>
<proteinExistence type="inferred from homology"/>
<evidence type="ECO:0000256" key="1">
    <source>
        <dbReference type="ARBA" id="ARBA00006382"/>
    </source>
</evidence>
<dbReference type="Gene3D" id="3.40.50.720">
    <property type="entry name" value="NAD(P)-binding Rossmann-like Domain"/>
    <property type="match status" value="1"/>
</dbReference>
<dbReference type="InterPro" id="IPR014362">
    <property type="entry name" value="Glu_DH"/>
</dbReference>
<dbReference type="SUPFAM" id="SSF51735">
    <property type="entry name" value="NAD(P)-binding Rossmann-fold domains"/>
    <property type="match status" value="1"/>
</dbReference>
<dbReference type="CDD" id="cd05313">
    <property type="entry name" value="NAD_bind_2_Glu_DH"/>
    <property type="match status" value="1"/>
</dbReference>
<keyword evidence="3 4" id="KW-0560">Oxidoreductase</keyword>
<dbReference type="EMBL" id="CP042912">
    <property type="protein sequence ID" value="QEG22113.1"/>
    <property type="molecule type" value="Genomic_DNA"/>
</dbReference>
<dbReference type="GO" id="GO:0005829">
    <property type="term" value="C:cytosol"/>
    <property type="evidence" value="ECO:0007669"/>
    <property type="project" value="TreeGrafter"/>
</dbReference>
<dbReference type="InterPro" id="IPR050724">
    <property type="entry name" value="Glu_Leu_Phe_Val_DH"/>
</dbReference>
<keyword evidence="6" id="KW-0547">Nucleotide-binding</keyword>
<feature type="binding site" evidence="6">
    <location>
        <position position="106"/>
    </location>
    <ligand>
        <name>substrate</name>
    </ligand>
</feature>
<dbReference type="InterPro" id="IPR006096">
    <property type="entry name" value="Glu/Leu/Phe/Val/Trp_DH_C"/>
</dbReference>
<feature type="domain" description="Glutamate/phenylalanine/leucine/valine/L-tryptophan dehydrogenase C-terminal" evidence="9">
    <location>
        <begin position="194"/>
        <end position="440"/>
    </location>
</feature>
<feature type="site" description="Important for catalysis" evidence="7">
    <location>
        <position position="158"/>
    </location>
</feature>
<dbReference type="STRING" id="980251.GCA_001642875_03461"/>
<dbReference type="SUPFAM" id="SSF53223">
    <property type="entry name" value="Aminoacid dehydrogenase-like, N-terminal domain"/>
    <property type="match status" value="1"/>
</dbReference>
<dbReference type="GO" id="GO:0004354">
    <property type="term" value="F:glutamate dehydrogenase (NADP+) activity"/>
    <property type="evidence" value="ECO:0007669"/>
    <property type="project" value="TreeGrafter"/>
</dbReference>
<evidence type="ECO:0000256" key="3">
    <source>
        <dbReference type="ARBA" id="ARBA00023002"/>
    </source>
</evidence>
<feature type="binding site" evidence="6">
    <location>
        <position position="82"/>
    </location>
    <ligand>
        <name>substrate</name>
    </ligand>
</feature>
<evidence type="ECO:0000313" key="11">
    <source>
        <dbReference type="Proteomes" id="UP000322214"/>
    </source>
</evidence>
<feature type="binding site" evidence="6">
    <location>
        <position position="201"/>
    </location>
    <ligand>
        <name>NAD(+)</name>
        <dbReference type="ChEBI" id="CHEBI:57540"/>
    </ligand>
</feature>
<dbReference type="Pfam" id="PF00208">
    <property type="entry name" value="ELFV_dehydrog"/>
    <property type="match status" value="1"/>
</dbReference>
<dbReference type="PRINTS" id="PR00082">
    <property type="entry name" value="GLFDHDRGNASE"/>
</dbReference>
<dbReference type="PANTHER" id="PTHR43571">
    <property type="entry name" value="NADP-SPECIFIC GLUTAMATE DEHYDROGENASE 1-RELATED"/>
    <property type="match status" value="1"/>
</dbReference>
<comment type="subunit">
    <text evidence="2">Homohexamer.</text>
</comment>
<evidence type="ECO:0000256" key="4">
    <source>
        <dbReference type="PIRNR" id="PIRNR000185"/>
    </source>
</evidence>
<dbReference type="InterPro" id="IPR006095">
    <property type="entry name" value="Glu/Leu/Phe/Val/Trp_DH"/>
</dbReference>
<evidence type="ECO:0000256" key="2">
    <source>
        <dbReference type="ARBA" id="ARBA00011643"/>
    </source>
</evidence>
<reference evidence="10 11" key="1">
    <citation type="submission" date="2019-08" db="EMBL/GenBank/DDBJ databases">
        <title>Deep-cultivation of Planctomycetes and their phenomic and genomic characterization uncovers novel biology.</title>
        <authorList>
            <person name="Wiegand S."/>
            <person name="Jogler M."/>
            <person name="Boedeker C."/>
            <person name="Pinto D."/>
            <person name="Vollmers J."/>
            <person name="Rivas-Marin E."/>
            <person name="Kohn T."/>
            <person name="Peeters S.H."/>
            <person name="Heuer A."/>
            <person name="Rast P."/>
            <person name="Oberbeckmann S."/>
            <person name="Bunk B."/>
            <person name="Jeske O."/>
            <person name="Meyerdierks A."/>
            <person name="Storesund J.E."/>
            <person name="Kallscheuer N."/>
            <person name="Luecker S."/>
            <person name="Lage O.M."/>
            <person name="Pohl T."/>
            <person name="Merkel B.J."/>
            <person name="Hornburger P."/>
            <person name="Mueller R.-W."/>
            <person name="Bruemmer F."/>
            <person name="Labrenz M."/>
            <person name="Spormann A.M."/>
            <person name="Op den Camp H."/>
            <person name="Overmann J."/>
            <person name="Amann R."/>
            <person name="Jetten M.S.M."/>
            <person name="Mascher T."/>
            <person name="Medema M.H."/>
            <person name="Devos D.P."/>
            <person name="Kaster A.-K."/>
            <person name="Ovreas L."/>
            <person name="Rohde M."/>
            <person name="Galperin M.Y."/>
            <person name="Jogler C."/>
        </authorList>
    </citation>
    <scope>NUCLEOTIDE SEQUENCE [LARGE SCALE GENOMIC DNA]</scope>
    <source>
        <strain evidence="10 11">FC18</strain>
    </source>
</reference>
<dbReference type="GO" id="GO:0006537">
    <property type="term" value="P:glutamate biosynthetic process"/>
    <property type="evidence" value="ECO:0007669"/>
    <property type="project" value="TreeGrafter"/>
</dbReference>
<dbReference type="GO" id="GO:0000166">
    <property type="term" value="F:nucleotide binding"/>
    <property type="evidence" value="ECO:0007669"/>
    <property type="project" value="UniProtKB-KW"/>
</dbReference>
<feature type="binding site" evidence="6">
    <location>
        <position position="103"/>
    </location>
    <ligand>
        <name>substrate</name>
    </ligand>
</feature>
<dbReference type="Gene3D" id="3.40.50.10860">
    <property type="entry name" value="Leucine Dehydrogenase, chain A, domain 1"/>
    <property type="match status" value="1"/>
</dbReference>
<feature type="binding site" evidence="6">
    <location>
        <position position="371"/>
    </location>
    <ligand>
        <name>substrate</name>
    </ligand>
</feature>
<dbReference type="AlphaFoldDB" id="A0A5B9PHC1"/>
<evidence type="ECO:0000313" key="10">
    <source>
        <dbReference type="EMBL" id="QEG22113.1"/>
    </source>
</evidence>
<feature type="active site" description="Proton donor" evidence="5">
    <location>
        <position position="118"/>
    </location>
</feature>
<evidence type="ECO:0000256" key="8">
    <source>
        <dbReference type="RuleBase" id="RU004417"/>
    </source>
</evidence>
<dbReference type="InterPro" id="IPR036291">
    <property type="entry name" value="NAD(P)-bd_dom_sf"/>
</dbReference>
<name>A0A5B9PHC1_9BACT</name>
<accession>A0A5B9PHC1</accession>
<dbReference type="FunFam" id="3.40.50.10860:FF:000002">
    <property type="entry name" value="Glutamate dehydrogenase"/>
    <property type="match status" value="1"/>
</dbReference>
<evidence type="ECO:0000259" key="9">
    <source>
        <dbReference type="SMART" id="SM00839"/>
    </source>
</evidence>
<dbReference type="SMART" id="SM00839">
    <property type="entry name" value="ELFV_dehydrog"/>
    <property type="match status" value="1"/>
</dbReference>
<dbReference type="Proteomes" id="UP000322214">
    <property type="component" value="Chromosome"/>
</dbReference>
<evidence type="ECO:0000256" key="6">
    <source>
        <dbReference type="PIRSR" id="PIRSR000185-2"/>
    </source>
</evidence>
<dbReference type="InterPro" id="IPR046346">
    <property type="entry name" value="Aminoacid_DH-like_N_sf"/>
</dbReference>
<dbReference type="Pfam" id="PF02812">
    <property type="entry name" value="ELFV_dehydrog_N"/>
    <property type="match status" value="1"/>
</dbReference>
<dbReference type="FunFam" id="3.40.50.720:FF:000030">
    <property type="entry name" value="Glutamate dehydrogenase"/>
    <property type="match status" value="1"/>
</dbReference>
<dbReference type="InterPro" id="IPR033524">
    <property type="entry name" value="Glu/Leu/Phe/Val_DH_AS"/>
</dbReference>
<dbReference type="KEGG" id="mff:MFFC18_19740"/>
<dbReference type="PIRSF" id="PIRSF000185">
    <property type="entry name" value="Glu_DH"/>
    <property type="match status" value="1"/>
</dbReference>
<gene>
    <name evidence="10" type="primary">gdhA_2</name>
    <name evidence="10" type="ORF">MFFC18_19740</name>
</gene>
<evidence type="ECO:0000256" key="5">
    <source>
        <dbReference type="PIRSR" id="PIRSR000185-1"/>
    </source>
</evidence>
<feature type="binding site" evidence="6">
    <location>
        <position position="157"/>
    </location>
    <ligand>
        <name>substrate</name>
    </ligand>
</feature>
<feature type="binding site" evidence="6">
    <location>
        <position position="232"/>
    </location>
    <ligand>
        <name>NAD(+)</name>
        <dbReference type="ChEBI" id="CHEBI:57540"/>
    </ligand>
</feature>
<dbReference type="PROSITE" id="PS00074">
    <property type="entry name" value="GLFV_DEHYDROGENASE"/>
    <property type="match status" value="1"/>
</dbReference>